<gene>
    <name evidence="1" type="ORF">A6M21_11700</name>
</gene>
<protein>
    <submittedName>
        <fullName evidence="1">Uncharacterized protein</fullName>
    </submittedName>
</protein>
<dbReference type="EMBL" id="LYVF01000167">
    <property type="protein sequence ID" value="OAT81192.1"/>
    <property type="molecule type" value="Genomic_DNA"/>
</dbReference>
<organism evidence="1 2">
    <name type="scientific">Desulfotomaculum copahuensis</name>
    <dbReference type="NCBI Taxonomy" id="1838280"/>
    <lineage>
        <taxon>Bacteria</taxon>
        <taxon>Bacillati</taxon>
        <taxon>Bacillota</taxon>
        <taxon>Clostridia</taxon>
        <taxon>Eubacteriales</taxon>
        <taxon>Desulfotomaculaceae</taxon>
        <taxon>Desulfotomaculum</taxon>
    </lineage>
</organism>
<reference evidence="1 2" key="1">
    <citation type="submission" date="2016-04" db="EMBL/GenBank/DDBJ databases">
        <authorList>
            <person name="Evans L.H."/>
            <person name="Alamgir A."/>
            <person name="Owens N."/>
            <person name="Weber N.D."/>
            <person name="Virtaneva K."/>
            <person name="Barbian K."/>
            <person name="Babar A."/>
            <person name="Rosenke K."/>
        </authorList>
    </citation>
    <scope>NUCLEOTIDE SEQUENCE [LARGE SCALE GENOMIC DNA]</scope>
    <source>
        <strain evidence="1 2">LMa1</strain>
    </source>
</reference>
<sequence>MPLRGKGIKEHTMMMSPDLYNFMAFMGGLKDKTVPEISRACAAKIRNMELSGRPDRELTEHLKSMILLIRHLLKPPVAKDEKIRQFLLDFFTHVQEHDRRAKQVIQVLQKMAPPA</sequence>
<comment type="caution">
    <text evidence="1">The sequence shown here is derived from an EMBL/GenBank/DDBJ whole genome shotgun (WGS) entry which is preliminary data.</text>
</comment>
<evidence type="ECO:0000313" key="2">
    <source>
        <dbReference type="Proteomes" id="UP000078532"/>
    </source>
</evidence>
<dbReference type="AlphaFoldDB" id="A0A1B7LDR3"/>
<evidence type="ECO:0000313" key="1">
    <source>
        <dbReference type="EMBL" id="OAT81192.1"/>
    </source>
</evidence>
<proteinExistence type="predicted"/>
<keyword evidence="2" id="KW-1185">Reference proteome</keyword>
<name>A0A1B7LDR3_9FIRM</name>
<dbReference type="Proteomes" id="UP000078532">
    <property type="component" value="Unassembled WGS sequence"/>
</dbReference>
<accession>A0A1B7LDR3</accession>